<dbReference type="PaxDb" id="2903-EOD39295"/>
<keyword evidence="1" id="KW-0812">Transmembrane</keyword>
<keyword evidence="1" id="KW-0472">Membrane</keyword>
<protein>
    <submittedName>
        <fullName evidence="2">Uncharacterized protein</fullName>
    </submittedName>
</protein>
<proteinExistence type="predicted"/>
<evidence type="ECO:0000313" key="3">
    <source>
        <dbReference type="Proteomes" id="UP000013827"/>
    </source>
</evidence>
<name>A0A0D3KU60_EMIH1</name>
<reference evidence="2" key="2">
    <citation type="submission" date="2024-10" db="UniProtKB">
        <authorList>
            <consortium name="EnsemblProtists"/>
        </authorList>
    </citation>
    <scope>IDENTIFICATION</scope>
</reference>
<dbReference type="Proteomes" id="UP000013827">
    <property type="component" value="Unassembled WGS sequence"/>
</dbReference>
<reference evidence="3" key="1">
    <citation type="journal article" date="2013" name="Nature">
        <title>Pan genome of the phytoplankton Emiliania underpins its global distribution.</title>
        <authorList>
            <person name="Read B.A."/>
            <person name="Kegel J."/>
            <person name="Klute M.J."/>
            <person name="Kuo A."/>
            <person name="Lefebvre S.C."/>
            <person name="Maumus F."/>
            <person name="Mayer C."/>
            <person name="Miller J."/>
            <person name="Monier A."/>
            <person name="Salamov A."/>
            <person name="Young J."/>
            <person name="Aguilar M."/>
            <person name="Claverie J.M."/>
            <person name="Frickenhaus S."/>
            <person name="Gonzalez K."/>
            <person name="Herman E.K."/>
            <person name="Lin Y.C."/>
            <person name="Napier J."/>
            <person name="Ogata H."/>
            <person name="Sarno A.F."/>
            <person name="Shmutz J."/>
            <person name="Schroeder D."/>
            <person name="de Vargas C."/>
            <person name="Verret F."/>
            <person name="von Dassow P."/>
            <person name="Valentin K."/>
            <person name="Van de Peer Y."/>
            <person name="Wheeler G."/>
            <person name="Dacks J.B."/>
            <person name="Delwiche C.F."/>
            <person name="Dyhrman S.T."/>
            <person name="Glockner G."/>
            <person name="John U."/>
            <person name="Richards T."/>
            <person name="Worden A.Z."/>
            <person name="Zhang X."/>
            <person name="Grigoriev I.V."/>
            <person name="Allen A.E."/>
            <person name="Bidle K."/>
            <person name="Borodovsky M."/>
            <person name="Bowler C."/>
            <person name="Brownlee C."/>
            <person name="Cock J.M."/>
            <person name="Elias M."/>
            <person name="Gladyshev V.N."/>
            <person name="Groth M."/>
            <person name="Guda C."/>
            <person name="Hadaegh A."/>
            <person name="Iglesias-Rodriguez M.D."/>
            <person name="Jenkins J."/>
            <person name="Jones B.M."/>
            <person name="Lawson T."/>
            <person name="Leese F."/>
            <person name="Lindquist E."/>
            <person name="Lobanov A."/>
            <person name="Lomsadze A."/>
            <person name="Malik S.B."/>
            <person name="Marsh M.E."/>
            <person name="Mackinder L."/>
            <person name="Mock T."/>
            <person name="Mueller-Roeber B."/>
            <person name="Pagarete A."/>
            <person name="Parker M."/>
            <person name="Probert I."/>
            <person name="Quesneville H."/>
            <person name="Raines C."/>
            <person name="Rensing S.A."/>
            <person name="Riano-Pachon D.M."/>
            <person name="Richier S."/>
            <person name="Rokitta S."/>
            <person name="Shiraiwa Y."/>
            <person name="Soanes D.M."/>
            <person name="van der Giezen M."/>
            <person name="Wahlund T.M."/>
            <person name="Williams B."/>
            <person name="Wilson W."/>
            <person name="Wolfe G."/>
            <person name="Wurch L.L."/>
        </authorList>
    </citation>
    <scope>NUCLEOTIDE SEQUENCE</scope>
</reference>
<keyword evidence="1" id="KW-1133">Transmembrane helix</keyword>
<feature type="transmembrane region" description="Helical" evidence="1">
    <location>
        <begin position="64"/>
        <end position="87"/>
    </location>
</feature>
<evidence type="ECO:0000313" key="2">
    <source>
        <dbReference type="EnsemblProtists" id="EOD39295"/>
    </source>
</evidence>
<dbReference type="KEGG" id="ehx:EMIHUDRAFT_460400"/>
<evidence type="ECO:0000256" key="1">
    <source>
        <dbReference type="SAM" id="Phobius"/>
    </source>
</evidence>
<dbReference type="GeneID" id="17284567"/>
<dbReference type="RefSeq" id="XP_005791724.1">
    <property type="nucleotide sequence ID" value="XM_005791667.1"/>
</dbReference>
<dbReference type="AlphaFoldDB" id="A0A0D3KU60"/>
<keyword evidence="3" id="KW-1185">Reference proteome</keyword>
<sequence>MSERTSTPDEKTLERLRSDYGQAKPRVAPLVALRPEEPHSEPGCVTKAHRYFCGSVKATSYTMLALLSFAALFWIPMIWYVIIPAVLDMLVGATSINIHNATMSAPTETSMRVSAVVEINNAGAPPIPRRRPFPCLTSGPVLGPFGCDVDAFNATVHGPPEEGAPSGRTIGWMVVPPFTLKGNGPGVINPSTVMHMAKRMLNGDAETTFPPIQLTNYATSNLEMSHGNTTTNQLVIDADVSFYSASPMRLEGFGLLKAELYYDVSGNNPDLSPAE</sequence>
<organism evidence="2 3">
    <name type="scientific">Emiliania huxleyi (strain CCMP1516)</name>
    <dbReference type="NCBI Taxonomy" id="280463"/>
    <lineage>
        <taxon>Eukaryota</taxon>
        <taxon>Haptista</taxon>
        <taxon>Haptophyta</taxon>
        <taxon>Prymnesiophyceae</taxon>
        <taxon>Isochrysidales</taxon>
        <taxon>Noelaerhabdaceae</taxon>
        <taxon>Emiliania</taxon>
    </lineage>
</organism>
<dbReference type="HOGENOM" id="CLU_846211_0_0_1"/>
<accession>A0A0D3KU60</accession>
<dbReference type="EnsemblProtists" id="EOD39295">
    <property type="protein sequence ID" value="EOD39295"/>
    <property type="gene ID" value="EMIHUDRAFT_460400"/>
</dbReference>